<dbReference type="EMBL" id="JAWZYT010000295">
    <property type="protein sequence ID" value="KAK4325189.1"/>
    <property type="molecule type" value="Genomic_DNA"/>
</dbReference>
<evidence type="ECO:0000313" key="1">
    <source>
        <dbReference type="EMBL" id="KAK4325189.1"/>
    </source>
</evidence>
<accession>A0AAE1UP74</accession>
<dbReference type="AlphaFoldDB" id="A0AAE1UP74"/>
<organism evidence="1 2">
    <name type="scientific">Petrolisthes manimaculis</name>
    <dbReference type="NCBI Taxonomy" id="1843537"/>
    <lineage>
        <taxon>Eukaryota</taxon>
        <taxon>Metazoa</taxon>
        <taxon>Ecdysozoa</taxon>
        <taxon>Arthropoda</taxon>
        <taxon>Crustacea</taxon>
        <taxon>Multicrustacea</taxon>
        <taxon>Malacostraca</taxon>
        <taxon>Eumalacostraca</taxon>
        <taxon>Eucarida</taxon>
        <taxon>Decapoda</taxon>
        <taxon>Pleocyemata</taxon>
        <taxon>Anomura</taxon>
        <taxon>Galatheoidea</taxon>
        <taxon>Porcellanidae</taxon>
        <taxon>Petrolisthes</taxon>
    </lineage>
</organism>
<reference evidence="1" key="1">
    <citation type="submission" date="2023-11" db="EMBL/GenBank/DDBJ databases">
        <title>Genome assemblies of two species of porcelain crab, Petrolisthes cinctipes and Petrolisthes manimaculis (Anomura: Porcellanidae).</title>
        <authorList>
            <person name="Angst P."/>
        </authorList>
    </citation>
    <scope>NUCLEOTIDE SEQUENCE</scope>
    <source>
        <strain evidence="1">PB745_02</strain>
        <tissue evidence="1">Gill</tissue>
    </source>
</reference>
<gene>
    <name evidence="1" type="ORF">Pmani_004215</name>
</gene>
<name>A0AAE1UP74_9EUCA</name>
<proteinExistence type="predicted"/>
<comment type="caution">
    <text evidence="1">The sequence shown here is derived from an EMBL/GenBank/DDBJ whole genome shotgun (WGS) entry which is preliminary data.</text>
</comment>
<dbReference type="Proteomes" id="UP001292094">
    <property type="component" value="Unassembled WGS sequence"/>
</dbReference>
<evidence type="ECO:0000313" key="2">
    <source>
        <dbReference type="Proteomes" id="UP001292094"/>
    </source>
</evidence>
<sequence length="133" mass="14255">MPRPLISPATMPRPLISPATMPGPTSSPSLFASMSHPHVSPCRCTTTLTQPCLYATPFWHASFPALLLCHAHSLPCQFSMPSLWQFPTPSSSPPLFTLCHSLSAATSICMSLSTLTTPSATPRLPMYCTSSHA</sequence>
<keyword evidence="2" id="KW-1185">Reference proteome</keyword>
<protein>
    <submittedName>
        <fullName evidence="1">Uncharacterized protein</fullName>
    </submittedName>
</protein>